<feature type="domain" description="ATP-grasp" evidence="17">
    <location>
        <begin position="144"/>
        <end position="348"/>
    </location>
</feature>
<dbReference type="Gene3D" id="3.40.50.20">
    <property type="match status" value="1"/>
</dbReference>
<dbReference type="GeneID" id="82880196"/>
<dbReference type="GO" id="GO:0005829">
    <property type="term" value="C:cytosol"/>
    <property type="evidence" value="ECO:0007669"/>
    <property type="project" value="TreeGrafter"/>
</dbReference>
<dbReference type="GO" id="GO:0009252">
    <property type="term" value="P:peptidoglycan biosynthetic process"/>
    <property type="evidence" value="ECO:0007669"/>
    <property type="project" value="UniProtKB-UniRule"/>
</dbReference>
<dbReference type="InterPro" id="IPR016185">
    <property type="entry name" value="PreATP-grasp_dom_sf"/>
</dbReference>
<keyword evidence="3 12" id="KW-0436">Ligase</keyword>
<evidence type="ECO:0000256" key="4">
    <source>
        <dbReference type="ARBA" id="ARBA00022723"/>
    </source>
</evidence>
<feature type="binding site" evidence="15">
    <location>
        <position position="315"/>
    </location>
    <ligand>
        <name>Mg(2+)</name>
        <dbReference type="ChEBI" id="CHEBI:18420"/>
        <label>2</label>
    </ligand>
</feature>
<name>A0A1L7CLH5_CORFL</name>
<dbReference type="GO" id="GO:0008360">
    <property type="term" value="P:regulation of cell shape"/>
    <property type="evidence" value="ECO:0007669"/>
    <property type="project" value="UniProtKB-KW"/>
</dbReference>
<evidence type="ECO:0000313" key="19">
    <source>
        <dbReference type="EMBL" id="GEB98485.1"/>
    </source>
</evidence>
<evidence type="ECO:0000256" key="12">
    <source>
        <dbReference type="HAMAP-Rule" id="MF_00047"/>
    </source>
</evidence>
<dbReference type="KEGG" id="cfc:CFLV_05630"/>
<dbReference type="GO" id="GO:0005524">
    <property type="term" value="F:ATP binding"/>
    <property type="evidence" value="ECO:0007669"/>
    <property type="project" value="UniProtKB-UniRule"/>
</dbReference>
<dbReference type="PANTHER" id="PTHR23132:SF25">
    <property type="entry name" value="D-ALANINE--D-ALANINE LIGASE A"/>
    <property type="match status" value="1"/>
</dbReference>
<evidence type="ECO:0000256" key="8">
    <source>
        <dbReference type="ARBA" id="ARBA00022960"/>
    </source>
</evidence>
<comment type="function">
    <text evidence="12">Cell wall formation.</text>
</comment>
<protein>
    <recommendedName>
        <fullName evidence="12">D-alanine--D-alanine ligase</fullName>
        <ecNumber evidence="12">6.3.2.4</ecNumber>
    </recommendedName>
    <alternativeName>
        <fullName evidence="12">D-Ala-D-Ala ligase</fullName>
    </alternativeName>
    <alternativeName>
        <fullName evidence="12">D-alanylalanine synthetase</fullName>
    </alternativeName>
</protein>
<dbReference type="PROSITE" id="PS50975">
    <property type="entry name" value="ATP_GRASP"/>
    <property type="match status" value="1"/>
</dbReference>
<feature type="binding site" evidence="14">
    <location>
        <begin position="314"/>
        <end position="315"/>
    </location>
    <ligand>
        <name>ATP</name>
        <dbReference type="ChEBI" id="CHEBI:30616"/>
    </ligand>
</feature>
<evidence type="ECO:0000313" key="18">
    <source>
        <dbReference type="EMBL" id="APT86716.1"/>
    </source>
</evidence>
<dbReference type="NCBIfam" id="NF002528">
    <property type="entry name" value="PRK01966.1-4"/>
    <property type="match status" value="1"/>
</dbReference>
<dbReference type="UniPathway" id="UPA00219"/>
<dbReference type="GO" id="GO:0046872">
    <property type="term" value="F:metal ion binding"/>
    <property type="evidence" value="ECO:0007669"/>
    <property type="project" value="UniProtKB-KW"/>
</dbReference>
<sequence>MNSKIRVAVIYGGRSTEHSVSCVSAGAIMANLDPAKYEIIPIGITKDGAWTQGVTSGLEIHNRMLPEVAMGDELTLSLNPATKGTFYNLSKGGVHAQVDVILPVLHGPFGEDGTIQGLFELSGVPYAGAGVLASAASMDKEYTKKLLAAEGIPVAAQVVLTGARELQEEEKHSLGLPVFVKPARGGSSIGVSRVSDWSELAAALDVAFATDSKVLIEPEIVGQEVEIGVLQYADGSLLASEPALLAGIADSEDGFYSFDTKYLDDVVTAQIPAPLEPAVTLEIKEMALEAFRALDCAGLSRVDFFVTESGAIVNEVNTFPGFTPISMYPQVLAHSGVEYTRLLDCLIEQALGSAA</sequence>
<dbReference type="GO" id="GO:0008716">
    <property type="term" value="F:D-alanine-D-alanine ligase activity"/>
    <property type="evidence" value="ECO:0007669"/>
    <property type="project" value="UniProtKB-UniRule"/>
</dbReference>
<feature type="binding site" evidence="14">
    <location>
        <position position="140"/>
    </location>
    <ligand>
        <name>ATP</name>
        <dbReference type="ChEBI" id="CHEBI:30616"/>
    </ligand>
</feature>
<reference evidence="19 21" key="2">
    <citation type="submission" date="2019-06" db="EMBL/GenBank/DDBJ databases">
        <title>Whole genome shotgun sequence of Corynebacterium flavescens NBRC 14136.</title>
        <authorList>
            <person name="Hosoyama A."/>
            <person name="Uohara A."/>
            <person name="Ohji S."/>
            <person name="Ichikawa N."/>
        </authorList>
    </citation>
    <scope>NUCLEOTIDE SEQUENCE [LARGE SCALE GENOMIC DNA]</scope>
    <source>
        <strain evidence="19 21">NBRC 14136</strain>
    </source>
</reference>
<evidence type="ECO:0000256" key="10">
    <source>
        <dbReference type="ARBA" id="ARBA00023211"/>
    </source>
</evidence>
<comment type="catalytic activity">
    <reaction evidence="12">
        <text>2 D-alanine + ATP = D-alanyl-D-alanine + ADP + phosphate + H(+)</text>
        <dbReference type="Rhea" id="RHEA:11224"/>
        <dbReference type="ChEBI" id="CHEBI:15378"/>
        <dbReference type="ChEBI" id="CHEBI:30616"/>
        <dbReference type="ChEBI" id="CHEBI:43474"/>
        <dbReference type="ChEBI" id="CHEBI:57416"/>
        <dbReference type="ChEBI" id="CHEBI:57822"/>
        <dbReference type="ChEBI" id="CHEBI:456216"/>
        <dbReference type="EC" id="6.3.2.4"/>
    </reaction>
</comment>
<feature type="binding site" evidence="14">
    <location>
        <begin position="217"/>
        <end position="224"/>
    </location>
    <ligand>
        <name>ATP</name>
        <dbReference type="ChEBI" id="CHEBI:30616"/>
    </ligand>
</feature>
<dbReference type="EC" id="6.3.2.4" evidence="12"/>
<evidence type="ECO:0000256" key="7">
    <source>
        <dbReference type="ARBA" id="ARBA00022842"/>
    </source>
</evidence>
<keyword evidence="6 16" id="KW-0067">ATP-binding</keyword>
<evidence type="ECO:0000256" key="3">
    <source>
        <dbReference type="ARBA" id="ARBA00022598"/>
    </source>
</evidence>
<comment type="similarity">
    <text evidence="2 12">Belongs to the D-alanine--D-alanine ligase family.</text>
</comment>
<dbReference type="InterPro" id="IPR005905">
    <property type="entry name" value="D_ala_D_ala"/>
</dbReference>
<dbReference type="Gene3D" id="3.30.1490.20">
    <property type="entry name" value="ATP-grasp fold, A domain"/>
    <property type="match status" value="1"/>
</dbReference>
<evidence type="ECO:0000256" key="2">
    <source>
        <dbReference type="ARBA" id="ARBA00010871"/>
    </source>
</evidence>
<dbReference type="SUPFAM" id="SSF52440">
    <property type="entry name" value="PreATP-grasp domain"/>
    <property type="match status" value="1"/>
</dbReference>
<dbReference type="EMBL" id="BJNB01000036">
    <property type="protein sequence ID" value="GEB98485.1"/>
    <property type="molecule type" value="Genomic_DNA"/>
</dbReference>
<evidence type="ECO:0000256" key="11">
    <source>
        <dbReference type="ARBA" id="ARBA00023316"/>
    </source>
</evidence>
<comment type="cofactor">
    <cofactor evidence="1">
        <name>Mn(2+)</name>
        <dbReference type="ChEBI" id="CHEBI:29035"/>
    </cofactor>
</comment>
<feature type="active site" evidence="13">
    <location>
        <position position="187"/>
    </location>
</feature>
<dbReference type="Pfam" id="PF01820">
    <property type="entry name" value="Dala_Dala_lig_N"/>
    <property type="match status" value="1"/>
</dbReference>
<keyword evidence="5 14" id="KW-0547">Nucleotide-binding</keyword>
<accession>A0A1L7CLH5</accession>
<feature type="binding site" evidence="15">
    <location>
        <position position="303"/>
    </location>
    <ligand>
        <name>Mg(2+)</name>
        <dbReference type="ChEBI" id="CHEBI:18420"/>
        <label>1</label>
    </ligand>
</feature>
<feature type="binding site" evidence="14">
    <location>
        <begin position="179"/>
        <end position="181"/>
    </location>
    <ligand>
        <name>ATP</name>
        <dbReference type="ChEBI" id="CHEBI:30616"/>
    </ligand>
</feature>
<dbReference type="PROSITE" id="PS00843">
    <property type="entry name" value="DALA_DALA_LIGASE_1"/>
    <property type="match status" value="1"/>
</dbReference>
<evidence type="ECO:0000256" key="14">
    <source>
        <dbReference type="PIRSR" id="PIRSR039102-2"/>
    </source>
</evidence>
<keyword evidence="4 15" id="KW-0479">Metal-binding</keyword>
<evidence type="ECO:0000256" key="5">
    <source>
        <dbReference type="ARBA" id="ARBA00022741"/>
    </source>
</evidence>
<keyword evidence="8 12" id="KW-0133">Cell shape</keyword>
<dbReference type="RefSeq" id="WP_075729712.1">
    <property type="nucleotide sequence ID" value="NZ_BJNB01000036.1"/>
</dbReference>
<evidence type="ECO:0000256" key="9">
    <source>
        <dbReference type="ARBA" id="ARBA00022984"/>
    </source>
</evidence>
<dbReference type="InterPro" id="IPR011095">
    <property type="entry name" value="Dala_Dala_lig_C"/>
</dbReference>
<comment type="cofactor">
    <cofactor evidence="15">
        <name>Mg(2+)</name>
        <dbReference type="ChEBI" id="CHEBI:18420"/>
    </cofactor>
    <cofactor evidence="15">
        <name>Mn(2+)</name>
        <dbReference type="ChEBI" id="CHEBI:29035"/>
    </cofactor>
    <text evidence="15">Binds 2 magnesium or manganese ions per subunit.</text>
</comment>
<organism evidence="18 20">
    <name type="scientific">Corynebacterium flavescens</name>
    <dbReference type="NCBI Taxonomy" id="28028"/>
    <lineage>
        <taxon>Bacteria</taxon>
        <taxon>Bacillati</taxon>
        <taxon>Actinomycetota</taxon>
        <taxon>Actinomycetes</taxon>
        <taxon>Mycobacteriales</taxon>
        <taxon>Corynebacteriaceae</taxon>
        <taxon>Corynebacterium</taxon>
    </lineage>
</organism>
<evidence type="ECO:0000256" key="16">
    <source>
        <dbReference type="PROSITE-ProRule" id="PRU00409"/>
    </source>
</evidence>
<dbReference type="HAMAP" id="MF_00047">
    <property type="entry name" value="Dala_Dala_lig"/>
    <property type="match status" value="1"/>
</dbReference>
<dbReference type="SUPFAM" id="SSF56059">
    <property type="entry name" value="Glutathione synthetase ATP-binding domain-like"/>
    <property type="match status" value="1"/>
</dbReference>
<dbReference type="STRING" id="28028.CFLV_05630"/>
<evidence type="ECO:0000259" key="17">
    <source>
        <dbReference type="PROSITE" id="PS50975"/>
    </source>
</evidence>
<feature type="binding site" evidence="14">
    <location>
        <begin position="187"/>
        <end position="188"/>
    </location>
    <ligand>
        <name>ATP</name>
        <dbReference type="ChEBI" id="CHEBI:30616"/>
    </ligand>
</feature>
<dbReference type="InterPro" id="IPR013815">
    <property type="entry name" value="ATP_grasp_subdomain_1"/>
</dbReference>
<evidence type="ECO:0000256" key="1">
    <source>
        <dbReference type="ARBA" id="ARBA00001936"/>
    </source>
</evidence>
<comment type="subcellular location">
    <subcellularLocation>
        <location evidence="12">Cytoplasm</location>
    </subcellularLocation>
</comment>
<dbReference type="InterPro" id="IPR011761">
    <property type="entry name" value="ATP-grasp"/>
</dbReference>
<keyword evidence="9 12" id="KW-0573">Peptidoglycan synthesis</keyword>
<keyword evidence="10 15" id="KW-0464">Manganese</keyword>
<dbReference type="Gene3D" id="3.30.470.20">
    <property type="entry name" value="ATP-grasp fold, B domain"/>
    <property type="match status" value="1"/>
</dbReference>
<evidence type="ECO:0000256" key="13">
    <source>
        <dbReference type="PIRSR" id="PIRSR039102-1"/>
    </source>
</evidence>
<dbReference type="EMBL" id="CP009246">
    <property type="protein sequence ID" value="APT86716.1"/>
    <property type="molecule type" value="Genomic_DNA"/>
</dbReference>
<dbReference type="Pfam" id="PF07478">
    <property type="entry name" value="Dala_Dala_lig_C"/>
    <property type="match status" value="1"/>
</dbReference>
<evidence type="ECO:0000313" key="21">
    <source>
        <dbReference type="Proteomes" id="UP000315353"/>
    </source>
</evidence>
<comment type="pathway">
    <text evidence="12">Cell wall biogenesis; peptidoglycan biosynthesis.</text>
</comment>
<reference evidence="18 20" key="1">
    <citation type="submission" date="2014-08" db="EMBL/GenBank/DDBJ databases">
        <title>Complete genome sequence of Corynebacterium flavescens OJ8(T)(=DSM 20296(T)), isolated from cheese.</title>
        <authorList>
            <person name="Ruckert C."/>
            <person name="Albersmeier A."/>
            <person name="Winkler A."/>
            <person name="Kalinowski J."/>
        </authorList>
    </citation>
    <scope>NUCLEOTIDE SEQUENCE [LARGE SCALE GENOMIC DNA]</scope>
    <source>
        <strain evidence="18 20">OJ8</strain>
    </source>
</reference>
<proteinExistence type="inferred from homology"/>
<keyword evidence="20" id="KW-1185">Reference proteome</keyword>
<dbReference type="GO" id="GO:0071555">
    <property type="term" value="P:cell wall organization"/>
    <property type="evidence" value="ECO:0007669"/>
    <property type="project" value="UniProtKB-KW"/>
</dbReference>
<dbReference type="AlphaFoldDB" id="A0A1L7CLH5"/>
<dbReference type="Proteomes" id="UP000185479">
    <property type="component" value="Chromosome"/>
</dbReference>
<feature type="active site" evidence="13">
    <location>
        <position position="326"/>
    </location>
</feature>
<dbReference type="PIRSF" id="PIRSF039102">
    <property type="entry name" value="Ddl/VanB"/>
    <property type="match status" value="1"/>
</dbReference>
<gene>
    <name evidence="12 19" type="primary">ddl</name>
    <name evidence="19" type="ORF">CFL01nite_19800</name>
    <name evidence="18" type="ORF">CFLV_05630</name>
</gene>
<dbReference type="InterPro" id="IPR000291">
    <property type="entry name" value="D-Ala_lig_Van_CS"/>
</dbReference>
<keyword evidence="11 12" id="KW-0961">Cell wall biogenesis/degradation</keyword>
<feature type="binding site" evidence="15">
    <location>
        <position position="317"/>
    </location>
    <ligand>
        <name>Mg(2+)</name>
        <dbReference type="ChEBI" id="CHEBI:18420"/>
        <label>2</label>
    </ligand>
</feature>
<dbReference type="InterPro" id="IPR011127">
    <property type="entry name" value="Dala_Dala_lig_N"/>
</dbReference>
<feature type="active site" evidence="13">
    <location>
        <position position="17"/>
    </location>
</feature>
<feature type="binding site" evidence="15">
    <location>
        <position position="315"/>
    </location>
    <ligand>
        <name>Mg(2+)</name>
        <dbReference type="ChEBI" id="CHEBI:18420"/>
        <label>1</label>
    </ligand>
</feature>
<keyword evidence="12" id="KW-0963">Cytoplasm</keyword>
<evidence type="ECO:0000256" key="15">
    <source>
        <dbReference type="PIRSR" id="PIRSR039102-3"/>
    </source>
</evidence>
<evidence type="ECO:0000256" key="6">
    <source>
        <dbReference type="ARBA" id="ARBA00022840"/>
    </source>
</evidence>
<dbReference type="PANTHER" id="PTHR23132">
    <property type="entry name" value="D-ALANINE--D-ALANINE LIGASE"/>
    <property type="match status" value="1"/>
</dbReference>
<dbReference type="Proteomes" id="UP000315353">
    <property type="component" value="Unassembled WGS sequence"/>
</dbReference>
<dbReference type="OrthoDB" id="9813261at2"/>
<keyword evidence="7 15" id="KW-0460">Magnesium</keyword>
<dbReference type="NCBIfam" id="TIGR01205">
    <property type="entry name" value="D_ala_D_alaTIGR"/>
    <property type="match status" value="1"/>
</dbReference>
<evidence type="ECO:0000313" key="20">
    <source>
        <dbReference type="Proteomes" id="UP000185479"/>
    </source>
</evidence>
<dbReference type="PROSITE" id="PS00844">
    <property type="entry name" value="DALA_DALA_LIGASE_2"/>
    <property type="match status" value="1"/>
</dbReference>